<evidence type="ECO:0000313" key="1">
    <source>
        <dbReference type="EMBL" id="MBX43622.1"/>
    </source>
</evidence>
<reference evidence="1" key="1">
    <citation type="submission" date="2018-02" db="EMBL/GenBank/DDBJ databases">
        <title>Rhizophora mucronata_Transcriptome.</title>
        <authorList>
            <person name="Meera S.P."/>
            <person name="Sreeshan A."/>
            <person name="Augustine A."/>
        </authorList>
    </citation>
    <scope>NUCLEOTIDE SEQUENCE</scope>
    <source>
        <tissue evidence="1">Leaf</tissue>
    </source>
</reference>
<name>A0A2P2NM96_RHIMU</name>
<dbReference type="EMBL" id="GGEC01063138">
    <property type="protein sequence ID" value="MBX43622.1"/>
    <property type="molecule type" value="Transcribed_RNA"/>
</dbReference>
<sequence length="16" mass="1944">MYSLIFAFSFSRVNFD</sequence>
<accession>A0A2P2NM96</accession>
<protein>
    <submittedName>
        <fullName evidence="1">Uncharacterized protein</fullName>
    </submittedName>
</protein>
<proteinExistence type="predicted"/>
<organism evidence="1">
    <name type="scientific">Rhizophora mucronata</name>
    <name type="common">Asiatic mangrove</name>
    <dbReference type="NCBI Taxonomy" id="61149"/>
    <lineage>
        <taxon>Eukaryota</taxon>
        <taxon>Viridiplantae</taxon>
        <taxon>Streptophyta</taxon>
        <taxon>Embryophyta</taxon>
        <taxon>Tracheophyta</taxon>
        <taxon>Spermatophyta</taxon>
        <taxon>Magnoliopsida</taxon>
        <taxon>eudicotyledons</taxon>
        <taxon>Gunneridae</taxon>
        <taxon>Pentapetalae</taxon>
        <taxon>rosids</taxon>
        <taxon>fabids</taxon>
        <taxon>Malpighiales</taxon>
        <taxon>Rhizophoraceae</taxon>
        <taxon>Rhizophora</taxon>
    </lineage>
</organism>
<dbReference type="AlphaFoldDB" id="A0A2P2NM96"/>